<accession>A0A917Z1G4</accession>
<name>A0A917Z1G4_9ALTE</name>
<dbReference type="EMBL" id="BMLS01000005">
    <property type="protein sequence ID" value="GGO72445.1"/>
    <property type="molecule type" value="Genomic_DNA"/>
</dbReference>
<evidence type="ECO:0008006" key="4">
    <source>
        <dbReference type="Google" id="ProtNLM"/>
    </source>
</evidence>
<dbReference type="Proteomes" id="UP000606935">
    <property type="component" value="Unassembled WGS sequence"/>
</dbReference>
<feature type="chain" id="PRO_5036711942" description="Amino acid ABC transporter substrate-binding protein" evidence="1">
    <location>
        <begin position="22"/>
        <end position="286"/>
    </location>
</feature>
<comment type="caution">
    <text evidence="2">The sequence shown here is derived from an EMBL/GenBank/DDBJ whole genome shotgun (WGS) entry which is preliminary data.</text>
</comment>
<dbReference type="RefSeq" id="WP_188697074.1">
    <property type="nucleotide sequence ID" value="NZ_BMLS01000005.1"/>
</dbReference>
<reference evidence="2" key="2">
    <citation type="submission" date="2020-09" db="EMBL/GenBank/DDBJ databases">
        <authorList>
            <person name="Sun Q."/>
            <person name="Zhou Y."/>
        </authorList>
    </citation>
    <scope>NUCLEOTIDE SEQUENCE</scope>
    <source>
        <strain evidence="2">CGMCC 1.7086</strain>
    </source>
</reference>
<proteinExistence type="predicted"/>
<keyword evidence="1" id="KW-0732">Signal</keyword>
<evidence type="ECO:0000256" key="1">
    <source>
        <dbReference type="SAM" id="SignalP"/>
    </source>
</evidence>
<protein>
    <recommendedName>
        <fullName evidence="4">Amino acid ABC transporter substrate-binding protein</fullName>
    </recommendedName>
</protein>
<dbReference type="SUPFAM" id="SSF53850">
    <property type="entry name" value="Periplasmic binding protein-like II"/>
    <property type="match status" value="1"/>
</dbReference>
<evidence type="ECO:0000313" key="2">
    <source>
        <dbReference type="EMBL" id="GGO72445.1"/>
    </source>
</evidence>
<sequence length="286" mass="32701">MLKSKLLLALAGVWFSGAATAATWNIVYPRPMSELDDRTRYPVELLTLALEHTGVNFKLTASDRIMLQGKAISQLESNREINVLWSMTDNQREEELLPIRIPIFKGLIGLRLPLVKIGSRANFTNINNLQALLNFRPISGSDWPDTKILQANGFDVVMAEDYDQLFYSLQQERGDFLPRSVVEIWYEFELHVDQQPLSIDSNVGLYYPTATYFFVNRKNVVLAKLIESGLEKIIANGKFDELFMFEHKAMLENAGLEQRTILHLDNPILPAQTPLSRKELWHPVPE</sequence>
<feature type="signal peptide" evidence="1">
    <location>
        <begin position="1"/>
        <end position="21"/>
    </location>
</feature>
<organism evidence="2 3">
    <name type="scientific">Bowmanella pacifica</name>
    <dbReference type="NCBI Taxonomy" id="502051"/>
    <lineage>
        <taxon>Bacteria</taxon>
        <taxon>Pseudomonadati</taxon>
        <taxon>Pseudomonadota</taxon>
        <taxon>Gammaproteobacteria</taxon>
        <taxon>Alteromonadales</taxon>
        <taxon>Alteromonadaceae</taxon>
        <taxon>Bowmanella</taxon>
    </lineage>
</organism>
<gene>
    <name evidence="2" type="ORF">GCM10010982_30600</name>
</gene>
<keyword evidence="3" id="KW-1185">Reference proteome</keyword>
<evidence type="ECO:0000313" key="3">
    <source>
        <dbReference type="Proteomes" id="UP000606935"/>
    </source>
</evidence>
<reference evidence="2" key="1">
    <citation type="journal article" date="2014" name="Int. J. Syst. Evol. Microbiol.">
        <title>Complete genome sequence of Corynebacterium casei LMG S-19264T (=DSM 44701T), isolated from a smear-ripened cheese.</title>
        <authorList>
            <consortium name="US DOE Joint Genome Institute (JGI-PGF)"/>
            <person name="Walter F."/>
            <person name="Albersmeier A."/>
            <person name="Kalinowski J."/>
            <person name="Ruckert C."/>
        </authorList>
    </citation>
    <scope>NUCLEOTIDE SEQUENCE</scope>
    <source>
        <strain evidence="2">CGMCC 1.7086</strain>
    </source>
</reference>
<dbReference type="AlphaFoldDB" id="A0A917Z1G4"/>